<proteinExistence type="predicted"/>
<dbReference type="AlphaFoldDB" id="A0A4Y2QJ31"/>
<comment type="caution">
    <text evidence="1">The sequence shown here is derived from an EMBL/GenBank/DDBJ whole genome shotgun (WGS) entry which is preliminary data.</text>
</comment>
<reference evidence="1 2" key="1">
    <citation type="journal article" date="2019" name="Sci. Rep.">
        <title>Orb-weaving spider Araneus ventricosus genome elucidates the spidroin gene catalogue.</title>
        <authorList>
            <person name="Kono N."/>
            <person name="Nakamura H."/>
            <person name="Ohtoshi R."/>
            <person name="Moran D.A.P."/>
            <person name="Shinohara A."/>
            <person name="Yoshida Y."/>
            <person name="Fujiwara M."/>
            <person name="Mori M."/>
            <person name="Tomita M."/>
            <person name="Arakawa K."/>
        </authorList>
    </citation>
    <scope>NUCLEOTIDE SEQUENCE [LARGE SCALE GENOMIC DNA]</scope>
</reference>
<keyword evidence="2" id="KW-1185">Reference proteome</keyword>
<accession>A0A4Y2QJ31</accession>
<protein>
    <submittedName>
        <fullName evidence="1">Uncharacterized protein</fullName>
    </submittedName>
</protein>
<evidence type="ECO:0000313" key="1">
    <source>
        <dbReference type="EMBL" id="GBN63286.1"/>
    </source>
</evidence>
<dbReference type="Proteomes" id="UP000499080">
    <property type="component" value="Unassembled WGS sequence"/>
</dbReference>
<organism evidence="1 2">
    <name type="scientific">Araneus ventricosus</name>
    <name type="common">Orbweaver spider</name>
    <name type="synonym">Epeira ventricosa</name>
    <dbReference type="NCBI Taxonomy" id="182803"/>
    <lineage>
        <taxon>Eukaryota</taxon>
        <taxon>Metazoa</taxon>
        <taxon>Ecdysozoa</taxon>
        <taxon>Arthropoda</taxon>
        <taxon>Chelicerata</taxon>
        <taxon>Arachnida</taxon>
        <taxon>Araneae</taxon>
        <taxon>Araneomorphae</taxon>
        <taxon>Entelegynae</taxon>
        <taxon>Araneoidea</taxon>
        <taxon>Araneidae</taxon>
        <taxon>Araneus</taxon>
    </lineage>
</organism>
<dbReference type="EMBL" id="BGPR01299687">
    <property type="protein sequence ID" value="GBN63286.1"/>
    <property type="molecule type" value="Genomic_DNA"/>
</dbReference>
<name>A0A4Y2QJ31_ARAVE</name>
<gene>
    <name evidence="1" type="ORF">AVEN_147021_1</name>
</gene>
<evidence type="ECO:0000313" key="2">
    <source>
        <dbReference type="Proteomes" id="UP000499080"/>
    </source>
</evidence>
<sequence>MITPSGEGTASSQMRGYRISKQALANDGTMMVLVLFGHSPMTGRTPVERGVAAKAARNGDYNAGTAVPDYAVVAAVSTNLY</sequence>